<accession>A0A7Y9LKJ4</accession>
<sequence length="294" mass="31264">MPPSTRDAVRQPSLLDPTLNGAASTAAITNGIGQWTGRGQNFAVNWTRAGTKSDQTHIDSTFETMVLVLDAPVAIAGEGQHVEAPPRSICLLPPGSWQFQLAAGATCVVLSSLAAGQNAGALNEDAYADPDPRIAPVGPPYRPVRDADRIRILAIDQVSASPDKPRLKMLQSATLSINWVEYDGPRNRNALSPHSHTSFEQGSLALAGDFEHHLRVEWGPDADAWQDDRHEKLGSPSLMVVPVQIIHTSEGVGPGRHLLIDVFSPPRADFIANGWVANSGDYAAPGTASGAQTP</sequence>
<keyword evidence="2" id="KW-1185">Reference proteome</keyword>
<evidence type="ECO:0000313" key="2">
    <source>
        <dbReference type="Proteomes" id="UP000542125"/>
    </source>
</evidence>
<organism evidence="1 2">
    <name type="scientific">Pigmentiphaga litoralis</name>
    <dbReference type="NCBI Taxonomy" id="516702"/>
    <lineage>
        <taxon>Bacteria</taxon>
        <taxon>Pseudomonadati</taxon>
        <taxon>Pseudomonadota</taxon>
        <taxon>Betaproteobacteria</taxon>
        <taxon>Burkholderiales</taxon>
        <taxon>Alcaligenaceae</taxon>
        <taxon>Pigmentiphaga</taxon>
    </lineage>
</organism>
<dbReference type="RefSeq" id="WP_179583701.1">
    <property type="nucleotide sequence ID" value="NZ_JACBYR010000001.1"/>
</dbReference>
<dbReference type="Gene3D" id="2.60.120.10">
    <property type="entry name" value="Jelly Rolls"/>
    <property type="match status" value="1"/>
</dbReference>
<gene>
    <name evidence="1" type="ORF">FHW18_000858</name>
</gene>
<reference evidence="1 2" key="1">
    <citation type="submission" date="2020-07" db="EMBL/GenBank/DDBJ databases">
        <title>Genomic Encyclopedia of Type Strains, Phase IV (KMG-V): Genome sequencing to study the core and pangenomes of soil and plant-associated prokaryotes.</title>
        <authorList>
            <person name="Whitman W."/>
        </authorList>
    </citation>
    <scope>NUCLEOTIDE SEQUENCE [LARGE SCALE GENOMIC DNA]</scope>
    <source>
        <strain evidence="1 2">SAS40</strain>
    </source>
</reference>
<evidence type="ECO:0000313" key="1">
    <source>
        <dbReference type="EMBL" id="NYE81587.1"/>
    </source>
</evidence>
<dbReference type="Proteomes" id="UP000542125">
    <property type="component" value="Unassembled WGS sequence"/>
</dbReference>
<name>A0A7Y9LKJ4_9BURK</name>
<dbReference type="EMBL" id="JACBYR010000001">
    <property type="protein sequence ID" value="NYE81587.1"/>
    <property type="molecule type" value="Genomic_DNA"/>
</dbReference>
<protein>
    <submittedName>
        <fullName evidence="1">Uncharacterized protein</fullName>
    </submittedName>
</protein>
<comment type="caution">
    <text evidence="1">The sequence shown here is derived from an EMBL/GenBank/DDBJ whole genome shotgun (WGS) entry which is preliminary data.</text>
</comment>
<proteinExistence type="predicted"/>
<dbReference type="AlphaFoldDB" id="A0A7Y9LKJ4"/>
<dbReference type="InterPro" id="IPR014710">
    <property type="entry name" value="RmlC-like_jellyroll"/>
</dbReference>